<protein>
    <recommendedName>
        <fullName evidence="4">Retrotransposon gag domain-containing protein</fullName>
    </recommendedName>
</protein>
<evidence type="ECO:0008006" key="4">
    <source>
        <dbReference type="Google" id="ProtNLM"/>
    </source>
</evidence>
<reference evidence="3" key="2">
    <citation type="submission" date="2025-08" db="UniProtKB">
        <authorList>
            <consortium name="RefSeq"/>
        </authorList>
    </citation>
    <scope>IDENTIFICATION</scope>
    <source>
        <tissue evidence="3">Leaf</tissue>
    </source>
</reference>
<feature type="region of interest" description="Disordered" evidence="1">
    <location>
        <begin position="70"/>
        <end position="135"/>
    </location>
</feature>
<dbReference type="RefSeq" id="XP_056690436.1">
    <property type="nucleotide sequence ID" value="XM_056834458.1"/>
</dbReference>
<evidence type="ECO:0000256" key="1">
    <source>
        <dbReference type="SAM" id="MobiDB-lite"/>
    </source>
</evidence>
<proteinExistence type="predicted"/>
<feature type="region of interest" description="Disordered" evidence="1">
    <location>
        <begin position="332"/>
        <end position="353"/>
    </location>
</feature>
<dbReference type="PANTHER" id="PTHR33240">
    <property type="entry name" value="OS08G0508500 PROTEIN"/>
    <property type="match status" value="1"/>
</dbReference>
<evidence type="ECO:0000313" key="3">
    <source>
        <dbReference type="RefSeq" id="XP_056690436.1"/>
    </source>
</evidence>
<name>A0ABM3R4A4_SPIOL</name>
<dbReference type="InterPro" id="IPR021109">
    <property type="entry name" value="Peptidase_aspartic_dom_sf"/>
</dbReference>
<feature type="compositionally biased region" description="Basic and acidic residues" evidence="1">
    <location>
        <begin position="70"/>
        <end position="85"/>
    </location>
</feature>
<accession>A0ABM3R4A4</accession>
<feature type="region of interest" description="Disordered" evidence="1">
    <location>
        <begin position="464"/>
        <end position="491"/>
    </location>
</feature>
<dbReference type="Gene3D" id="2.40.70.10">
    <property type="entry name" value="Acid Proteases"/>
    <property type="match status" value="1"/>
</dbReference>
<dbReference type="PANTHER" id="PTHR33240:SF8">
    <property type="entry name" value="OS03G0439900 PROTEIN"/>
    <property type="match status" value="1"/>
</dbReference>
<keyword evidence="2" id="KW-1185">Reference proteome</keyword>
<dbReference type="CDD" id="cd00303">
    <property type="entry name" value="retropepsin_like"/>
    <property type="match status" value="1"/>
</dbReference>
<feature type="compositionally biased region" description="Polar residues" evidence="1">
    <location>
        <begin position="472"/>
        <end position="484"/>
    </location>
</feature>
<gene>
    <name evidence="3" type="primary">LOC130465623</name>
</gene>
<sequence>MVAYYRLMIGAEYSENVSTIQPMGGCNARNFTFFFKVLHKSTPFTMATGEMTIAEMKAAYEKAQAELAQERASNETLQKELESVKSNKHQSRYKGGKPKKLTFEMPDDFEDVTDDEEETREEEDKEAPDPVTQRLNKMDVRMTKHYSRLMKLMTRFPGAPTPVETEPTDGYAASPFCEAIARVTVPHTLRLPIWTTLYDGTSDPYRHVNFYKQRMWQIGIPHDLVEPVMCKSFGGTLDGAALEWLTNVPPRSISCLSDLINAFYQQFASSRQLEKQTSDLYRTAIEAFKRGLIPNSELYREITKYPCATFEEVRSRATAQMRIEDDEVIRTASQRSIGGSSDRRSYTPRNNNWRHQPYVRQNQVHNVNQYYDTNNVYRNERVEHPNISDYGFNVDIGGVVNALQNVGGTVRWPRKNDRPDSMKDMSKWCDFHRDNGHTTEECISLKKEVAYLLKRGHLKELLRDKGKETFSKEQTTLPGPTTSSERPDPPPFNKVVNVISGGSDICGLTSSAAKKINRGESETVEEGQTEDEVALHRSLTAMAITFDDSDSVDTQREHHDGLVISLPIGNALIKRILVDNGSSANVLFLEALQEMGLEEKNIVRRSTVLVGFSGEALRTVGEISLPTYAEGVNMMTKFNVVDCPSAYNVILGRPWIHKMKAVPSTYHQSIKFPTKWGVMEIKGQQRDAKKCYETALKPSKSPI</sequence>
<dbReference type="GeneID" id="130465623"/>
<evidence type="ECO:0000313" key="2">
    <source>
        <dbReference type="Proteomes" id="UP000813463"/>
    </source>
</evidence>
<organism evidence="2 3">
    <name type="scientific">Spinacia oleracea</name>
    <name type="common">Spinach</name>
    <dbReference type="NCBI Taxonomy" id="3562"/>
    <lineage>
        <taxon>Eukaryota</taxon>
        <taxon>Viridiplantae</taxon>
        <taxon>Streptophyta</taxon>
        <taxon>Embryophyta</taxon>
        <taxon>Tracheophyta</taxon>
        <taxon>Spermatophyta</taxon>
        <taxon>Magnoliopsida</taxon>
        <taxon>eudicotyledons</taxon>
        <taxon>Gunneridae</taxon>
        <taxon>Pentapetalae</taxon>
        <taxon>Caryophyllales</taxon>
        <taxon>Chenopodiaceae</taxon>
        <taxon>Chenopodioideae</taxon>
        <taxon>Anserineae</taxon>
        <taxon>Spinacia</taxon>
    </lineage>
</organism>
<feature type="compositionally biased region" description="Acidic residues" evidence="1">
    <location>
        <begin position="105"/>
        <end position="126"/>
    </location>
</feature>
<reference evidence="2" key="1">
    <citation type="journal article" date="2021" name="Nat. Commun.">
        <title>Genomic analyses provide insights into spinach domestication and the genetic basis of agronomic traits.</title>
        <authorList>
            <person name="Cai X."/>
            <person name="Sun X."/>
            <person name="Xu C."/>
            <person name="Sun H."/>
            <person name="Wang X."/>
            <person name="Ge C."/>
            <person name="Zhang Z."/>
            <person name="Wang Q."/>
            <person name="Fei Z."/>
            <person name="Jiao C."/>
            <person name="Wang Q."/>
        </authorList>
    </citation>
    <scope>NUCLEOTIDE SEQUENCE [LARGE SCALE GENOMIC DNA]</scope>
    <source>
        <strain evidence="2">cv. Varoflay</strain>
    </source>
</reference>
<dbReference type="SUPFAM" id="SSF50630">
    <property type="entry name" value="Acid proteases"/>
    <property type="match status" value="1"/>
</dbReference>
<feature type="compositionally biased region" description="Basic residues" evidence="1">
    <location>
        <begin position="86"/>
        <end position="100"/>
    </location>
</feature>
<dbReference type="Proteomes" id="UP000813463">
    <property type="component" value="Chromosome 1"/>
</dbReference>